<evidence type="ECO:0000313" key="2">
    <source>
        <dbReference type="EMBL" id="MFC6290998.1"/>
    </source>
</evidence>
<reference evidence="3" key="1">
    <citation type="journal article" date="2019" name="Int. J. Syst. Evol. Microbiol.">
        <title>The Global Catalogue of Microorganisms (GCM) 10K type strain sequencing project: providing services to taxonomists for standard genome sequencing and annotation.</title>
        <authorList>
            <consortium name="The Broad Institute Genomics Platform"/>
            <consortium name="The Broad Institute Genome Sequencing Center for Infectious Disease"/>
            <person name="Wu L."/>
            <person name="Ma J."/>
        </authorList>
    </citation>
    <scope>NUCLEOTIDE SEQUENCE [LARGE SCALE GENOMIC DNA]</scope>
    <source>
        <strain evidence="3">CCM 8893</strain>
    </source>
</reference>
<evidence type="ECO:0008006" key="4">
    <source>
        <dbReference type="Google" id="ProtNLM"/>
    </source>
</evidence>
<evidence type="ECO:0000313" key="3">
    <source>
        <dbReference type="Proteomes" id="UP001596258"/>
    </source>
</evidence>
<sequence>MAEAVAFWLTLAPLLAPVVSIATIGGIVIALIQLQVVLRNRRIDLAATKFDHTIQAYQFYQNNVAEILEGTIAQYETALRVNEFQKKKDEHVRRSIIIQAMVVADFGTCFQRLNILESYVYYDEIDKYQLYSSIGDSIYELIRLEGFAFVQSQFLKEQAMNNYVYLLNDIQQYVQKRRRKNDAKD</sequence>
<dbReference type="EMBL" id="JBHSSO010000071">
    <property type="protein sequence ID" value="MFC6290998.1"/>
    <property type="molecule type" value="Genomic_DNA"/>
</dbReference>
<name>A0ABW1UCC2_9LACO</name>
<keyword evidence="1" id="KW-0472">Membrane</keyword>
<organism evidence="2 3">
    <name type="scientific">Levilactobacillus angrenensis</name>
    <dbReference type="NCBI Taxonomy" id="2486020"/>
    <lineage>
        <taxon>Bacteria</taxon>
        <taxon>Bacillati</taxon>
        <taxon>Bacillota</taxon>
        <taxon>Bacilli</taxon>
        <taxon>Lactobacillales</taxon>
        <taxon>Lactobacillaceae</taxon>
        <taxon>Levilactobacillus</taxon>
    </lineage>
</organism>
<accession>A0ABW1UCC2</accession>
<feature type="transmembrane region" description="Helical" evidence="1">
    <location>
        <begin position="6"/>
        <end position="32"/>
    </location>
</feature>
<keyword evidence="3" id="KW-1185">Reference proteome</keyword>
<gene>
    <name evidence="2" type="ORF">ACFP1M_12540</name>
</gene>
<keyword evidence="1" id="KW-0812">Transmembrane</keyword>
<comment type="caution">
    <text evidence="2">The sequence shown here is derived from an EMBL/GenBank/DDBJ whole genome shotgun (WGS) entry which is preliminary data.</text>
</comment>
<protein>
    <recommendedName>
        <fullName evidence="4">DUF4760 domain-containing protein</fullName>
    </recommendedName>
</protein>
<dbReference type="RefSeq" id="WP_125574851.1">
    <property type="nucleotide sequence ID" value="NZ_JBHSSO010000071.1"/>
</dbReference>
<proteinExistence type="predicted"/>
<evidence type="ECO:0000256" key="1">
    <source>
        <dbReference type="SAM" id="Phobius"/>
    </source>
</evidence>
<dbReference type="Proteomes" id="UP001596258">
    <property type="component" value="Unassembled WGS sequence"/>
</dbReference>
<keyword evidence="1" id="KW-1133">Transmembrane helix</keyword>